<organism evidence="1">
    <name type="scientific">marine sediment metagenome</name>
    <dbReference type="NCBI Taxonomy" id="412755"/>
    <lineage>
        <taxon>unclassified sequences</taxon>
        <taxon>metagenomes</taxon>
        <taxon>ecological metagenomes</taxon>
    </lineage>
</organism>
<accession>A0A0F9TLC8</accession>
<dbReference type="InterPro" id="IPR012930">
    <property type="entry name" value="TraC"/>
</dbReference>
<gene>
    <name evidence="1" type="ORF">LCGC14_0377350</name>
</gene>
<dbReference type="AlphaFoldDB" id="A0A0F9TLC8"/>
<comment type="caution">
    <text evidence="1">The sequence shown here is derived from an EMBL/GenBank/DDBJ whole genome shotgun (WGS) entry which is preliminary data.</text>
</comment>
<sequence>MARKPKSVIDIDKEIEALKAQRVASIEARADQIGKIAAKADLTTLEISDAELLKEFQAISERFRHKTAVPHTPKS</sequence>
<evidence type="ECO:0008006" key="2">
    <source>
        <dbReference type="Google" id="ProtNLM"/>
    </source>
</evidence>
<dbReference type="Pfam" id="PF07820">
    <property type="entry name" value="TraC"/>
    <property type="match status" value="1"/>
</dbReference>
<evidence type="ECO:0000313" key="1">
    <source>
        <dbReference type="EMBL" id="KKN75737.1"/>
    </source>
</evidence>
<protein>
    <recommendedName>
        <fullName evidence="2">TraC-like protein</fullName>
    </recommendedName>
</protein>
<reference evidence="1" key="1">
    <citation type="journal article" date="2015" name="Nature">
        <title>Complex archaea that bridge the gap between prokaryotes and eukaryotes.</title>
        <authorList>
            <person name="Spang A."/>
            <person name="Saw J.H."/>
            <person name="Jorgensen S.L."/>
            <person name="Zaremba-Niedzwiedzka K."/>
            <person name="Martijn J."/>
            <person name="Lind A.E."/>
            <person name="van Eijk R."/>
            <person name="Schleper C."/>
            <person name="Guy L."/>
            <person name="Ettema T.J."/>
        </authorList>
    </citation>
    <scope>NUCLEOTIDE SEQUENCE</scope>
</reference>
<proteinExistence type="predicted"/>
<dbReference type="EMBL" id="LAZR01000304">
    <property type="protein sequence ID" value="KKN75737.1"/>
    <property type="molecule type" value="Genomic_DNA"/>
</dbReference>
<name>A0A0F9TLC8_9ZZZZ</name>